<protein>
    <submittedName>
        <fullName evidence="1">Uncharacterized protein</fullName>
    </submittedName>
</protein>
<evidence type="ECO:0000313" key="2">
    <source>
        <dbReference type="Proteomes" id="UP001596996"/>
    </source>
</evidence>
<organism evidence="1 2">
    <name type="scientific">Seminibacterium arietis</name>
    <dbReference type="NCBI Taxonomy" id="1173502"/>
    <lineage>
        <taxon>Bacteria</taxon>
        <taxon>Pseudomonadati</taxon>
        <taxon>Pseudomonadota</taxon>
        <taxon>Gammaproteobacteria</taxon>
        <taxon>Pasteurellales</taxon>
        <taxon>Pasteurellaceae</taxon>
        <taxon>Seminibacterium</taxon>
    </lineage>
</organism>
<evidence type="ECO:0000313" key="1">
    <source>
        <dbReference type="EMBL" id="MFD0966517.1"/>
    </source>
</evidence>
<reference evidence="2" key="1">
    <citation type="journal article" date="2019" name="Int. J. Syst. Evol. Microbiol.">
        <title>The Global Catalogue of Microorganisms (GCM) 10K type strain sequencing project: providing services to taxonomists for standard genome sequencing and annotation.</title>
        <authorList>
            <consortium name="The Broad Institute Genomics Platform"/>
            <consortium name="The Broad Institute Genome Sequencing Center for Infectious Disease"/>
            <person name="Wu L."/>
            <person name="Ma J."/>
        </authorList>
    </citation>
    <scope>NUCLEOTIDE SEQUENCE [LARGE SCALE GENOMIC DNA]</scope>
    <source>
        <strain evidence="2">CCUG 61707</strain>
    </source>
</reference>
<comment type="caution">
    <text evidence="1">The sequence shown here is derived from an EMBL/GenBank/DDBJ whole genome shotgun (WGS) entry which is preliminary data.</text>
</comment>
<dbReference type="RefSeq" id="WP_380820843.1">
    <property type="nucleotide sequence ID" value="NZ_JBHTJN010000011.1"/>
</dbReference>
<keyword evidence="2" id="KW-1185">Reference proteome</keyword>
<sequence length="61" mass="7447">MRRKTFLKKSSRKLFRLSQGRALRLKRAKQQRMGIWSRHSIQFFIKQDFCGQPYLMDLSQN</sequence>
<accession>A0ABW3IAU2</accession>
<name>A0ABW3IAU2_9PAST</name>
<dbReference type="Proteomes" id="UP001596996">
    <property type="component" value="Unassembled WGS sequence"/>
</dbReference>
<gene>
    <name evidence="1" type="ORF">ACFQ02_06635</name>
</gene>
<proteinExistence type="predicted"/>
<dbReference type="EMBL" id="JBHTJN010000011">
    <property type="protein sequence ID" value="MFD0966517.1"/>
    <property type="molecule type" value="Genomic_DNA"/>
</dbReference>